<evidence type="ECO:0000256" key="1">
    <source>
        <dbReference type="SAM" id="SignalP"/>
    </source>
</evidence>
<dbReference type="EMBL" id="JAAIUW010000007">
    <property type="protein sequence ID" value="KAF7823920.1"/>
    <property type="molecule type" value="Genomic_DNA"/>
</dbReference>
<proteinExistence type="predicted"/>
<evidence type="ECO:0008006" key="4">
    <source>
        <dbReference type="Google" id="ProtNLM"/>
    </source>
</evidence>
<sequence>MVFAQKHLLSLLIKFKIIAASARRTMVLLLTPSGFTSVSIADLGYLHSRTSSCTGPALLIEIFAEPEPEPWLVQPWPNELSHIL</sequence>
<name>A0A834TLA9_9FABA</name>
<evidence type="ECO:0000313" key="3">
    <source>
        <dbReference type="Proteomes" id="UP000634136"/>
    </source>
</evidence>
<reference evidence="2" key="1">
    <citation type="submission" date="2020-09" db="EMBL/GenBank/DDBJ databases">
        <title>Genome-Enabled Discovery of Anthraquinone Biosynthesis in Senna tora.</title>
        <authorList>
            <person name="Kang S.-H."/>
            <person name="Pandey R.P."/>
            <person name="Lee C.-M."/>
            <person name="Sim J.-S."/>
            <person name="Jeong J.-T."/>
            <person name="Choi B.-S."/>
            <person name="Jung M."/>
            <person name="Ginzburg D."/>
            <person name="Zhao K."/>
            <person name="Won S.Y."/>
            <person name="Oh T.-J."/>
            <person name="Yu Y."/>
            <person name="Kim N.-H."/>
            <person name="Lee O.R."/>
            <person name="Lee T.-H."/>
            <person name="Bashyal P."/>
            <person name="Kim T.-S."/>
            <person name="Lee W.-H."/>
            <person name="Kawkins C."/>
            <person name="Kim C.-K."/>
            <person name="Kim J.S."/>
            <person name="Ahn B.O."/>
            <person name="Rhee S.Y."/>
            <person name="Sohng J.K."/>
        </authorList>
    </citation>
    <scope>NUCLEOTIDE SEQUENCE</scope>
    <source>
        <tissue evidence="2">Leaf</tissue>
    </source>
</reference>
<feature type="signal peptide" evidence="1">
    <location>
        <begin position="1"/>
        <end position="22"/>
    </location>
</feature>
<organism evidence="2 3">
    <name type="scientific">Senna tora</name>
    <dbReference type="NCBI Taxonomy" id="362788"/>
    <lineage>
        <taxon>Eukaryota</taxon>
        <taxon>Viridiplantae</taxon>
        <taxon>Streptophyta</taxon>
        <taxon>Embryophyta</taxon>
        <taxon>Tracheophyta</taxon>
        <taxon>Spermatophyta</taxon>
        <taxon>Magnoliopsida</taxon>
        <taxon>eudicotyledons</taxon>
        <taxon>Gunneridae</taxon>
        <taxon>Pentapetalae</taxon>
        <taxon>rosids</taxon>
        <taxon>fabids</taxon>
        <taxon>Fabales</taxon>
        <taxon>Fabaceae</taxon>
        <taxon>Caesalpinioideae</taxon>
        <taxon>Cassia clade</taxon>
        <taxon>Senna</taxon>
    </lineage>
</organism>
<keyword evidence="3" id="KW-1185">Reference proteome</keyword>
<accession>A0A834TLA9</accession>
<dbReference type="Proteomes" id="UP000634136">
    <property type="component" value="Unassembled WGS sequence"/>
</dbReference>
<keyword evidence="1" id="KW-0732">Signal</keyword>
<dbReference type="AlphaFoldDB" id="A0A834TLA9"/>
<gene>
    <name evidence="2" type="ORF">G2W53_022064</name>
</gene>
<feature type="chain" id="PRO_5032394130" description="Secreted protein" evidence="1">
    <location>
        <begin position="23"/>
        <end position="84"/>
    </location>
</feature>
<comment type="caution">
    <text evidence="2">The sequence shown here is derived from an EMBL/GenBank/DDBJ whole genome shotgun (WGS) entry which is preliminary data.</text>
</comment>
<protein>
    <recommendedName>
        <fullName evidence="4">Secreted protein</fullName>
    </recommendedName>
</protein>
<evidence type="ECO:0000313" key="2">
    <source>
        <dbReference type="EMBL" id="KAF7823920.1"/>
    </source>
</evidence>